<reference evidence="4" key="1">
    <citation type="submission" date="2020-01" db="EMBL/GenBank/DDBJ databases">
        <title>Draft genome sequence of the Termite Coptotermes fromosanus.</title>
        <authorList>
            <person name="Itakura S."/>
            <person name="Yosikawa Y."/>
            <person name="Umezawa K."/>
        </authorList>
    </citation>
    <scope>NUCLEOTIDE SEQUENCE [LARGE SCALE GENOMIC DNA]</scope>
</reference>
<keyword evidence="4" id="KW-1185">Reference proteome</keyword>
<evidence type="ECO:0000259" key="2">
    <source>
        <dbReference type="Pfam" id="PF10545"/>
    </source>
</evidence>
<name>A0A6L2PE59_COPFO</name>
<protein>
    <recommendedName>
        <fullName evidence="2">MADF domain-containing protein</fullName>
    </recommendedName>
</protein>
<feature type="compositionally biased region" description="Polar residues" evidence="1">
    <location>
        <begin position="86"/>
        <end position="96"/>
    </location>
</feature>
<evidence type="ECO:0000313" key="4">
    <source>
        <dbReference type="Proteomes" id="UP000502823"/>
    </source>
</evidence>
<dbReference type="Proteomes" id="UP000502823">
    <property type="component" value="Unassembled WGS sequence"/>
</dbReference>
<evidence type="ECO:0000256" key="1">
    <source>
        <dbReference type="SAM" id="MobiDB-lite"/>
    </source>
</evidence>
<dbReference type="PANTHER" id="PTHR12243">
    <property type="entry name" value="MADF DOMAIN TRANSCRIPTION FACTOR"/>
    <property type="match status" value="1"/>
</dbReference>
<feature type="domain" description="MADF" evidence="2">
    <location>
        <begin position="2"/>
        <end position="42"/>
    </location>
</feature>
<dbReference type="GO" id="GO:0006357">
    <property type="term" value="P:regulation of transcription by RNA polymerase II"/>
    <property type="evidence" value="ECO:0007669"/>
    <property type="project" value="TreeGrafter"/>
</dbReference>
<dbReference type="InterPro" id="IPR006578">
    <property type="entry name" value="MADF-dom"/>
</dbReference>
<dbReference type="Pfam" id="PF10545">
    <property type="entry name" value="MADF_DNA_bdg"/>
    <property type="match status" value="1"/>
</dbReference>
<gene>
    <name evidence="3" type="ORF">Cfor_10273</name>
</gene>
<sequence>MKRWKAVRDNFVRDLRQQRNTTTGLPALKKKRYIYFDQLQFLLPIVGDGKESFSNIPPPESDTVDEAGGSATDVSSELTVYEEEQSNNTEKSQSSAGSRTGGEPTGRGETKENILITATKDI</sequence>
<dbReference type="EMBL" id="BLKM01000258">
    <property type="protein sequence ID" value="GFG30859.1"/>
    <property type="molecule type" value="Genomic_DNA"/>
</dbReference>
<dbReference type="GO" id="GO:0005634">
    <property type="term" value="C:nucleus"/>
    <property type="evidence" value="ECO:0007669"/>
    <property type="project" value="TreeGrafter"/>
</dbReference>
<dbReference type="PANTHER" id="PTHR12243:SF67">
    <property type="entry name" value="COREPRESSOR OF PANGOLIN, ISOFORM A-RELATED"/>
    <property type="match status" value="1"/>
</dbReference>
<dbReference type="InParanoid" id="A0A6L2PE59"/>
<dbReference type="AlphaFoldDB" id="A0A6L2PE59"/>
<comment type="caution">
    <text evidence="3">The sequence shown here is derived from an EMBL/GenBank/DDBJ whole genome shotgun (WGS) entry which is preliminary data.</text>
</comment>
<evidence type="ECO:0000313" key="3">
    <source>
        <dbReference type="EMBL" id="GFG30859.1"/>
    </source>
</evidence>
<proteinExistence type="predicted"/>
<feature type="non-terminal residue" evidence="3">
    <location>
        <position position="122"/>
    </location>
</feature>
<dbReference type="GO" id="GO:0005667">
    <property type="term" value="C:transcription regulator complex"/>
    <property type="evidence" value="ECO:0007669"/>
    <property type="project" value="TreeGrafter"/>
</dbReference>
<dbReference type="OrthoDB" id="6616165at2759"/>
<feature type="region of interest" description="Disordered" evidence="1">
    <location>
        <begin position="48"/>
        <end position="122"/>
    </location>
</feature>
<organism evidence="3 4">
    <name type="scientific">Coptotermes formosanus</name>
    <name type="common">Formosan subterranean termite</name>
    <dbReference type="NCBI Taxonomy" id="36987"/>
    <lineage>
        <taxon>Eukaryota</taxon>
        <taxon>Metazoa</taxon>
        <taxon>Ecdysozoa</taxon>
        <taxon>Arthropoda</taxon>
        <taxon>Hexapoda</taxon>
        <taxon>Insecta</taxon>
        <taxon>Pterygota</taxon>
        <taxon>Neoptera</taxon>
        <taxon>Polyneoptera</taxon>
        <taxon>Dictyoptera</taxon>
        <taxon>Blattodea</taxon>
        <taxon>Blattoidea</taxon>
        <taxon>Termitoidae</taxon>
        <taxon>Rhinotermitidae</taxon>
        <taxon>Coptotermes</taxon>
    </lineage>
</organism>
<dbReference type="InterPro" id="IPR039353">
    <property type="entry name" value="TF_Adf1"/>
</dbReference>
<accession>A0A6L2PE59</accession>